<keyword evidence="3" id="KW-1185">Reference proteome</keyword>
<gene>
    <name evidence="2" type="ORF">MVES_000810</name>
</gene>
<protein>
    <submittedName>
        <fullName evidence="2">Uncharacterized protein</fullName>
    </submittedName>
</protein>
<feature type="compositionally biased region" description="Basic and acidic residues" evidence="1">
    <location>
        <begin position="63"/>
        <end position="77"/>
    </location>
</feature>
<dbReference type="PANTHER" id="PTHR40132:SF1">
    <property type="entry name" value="PRE-MRNA-SPLICING FACTOR 38B"/>
    <property type="match status" value="1"/>
</dbReference>
<reference evidence="2 3" key="1">
    <citation type="submission" date="2017-10" db="EMBL/GenBank/DDBJ databases">
        <title>A novel species of cold-tolerant Malassezia isolated from bats.</title>
        <authorList>
            <person name="Lorch J.M."/>
            <person name="Palmer J.M."/>
            <person name="Vanderwolf K.J."/>
            <person name="Schmidt K.Z."/>
            <person name="Verant M.L."/>
            <person name="Weller T.J."/>
            <person name="Blehert D.S."/>
        </authorList>
    </citation>
    <scope>NUCLEOTIDE SEQUENCE [LARGE SCALE GENOMIC DNA]</scope>
    <source>
        <strain evidence="2 3">NWHC:44797-103</strain>
    </source>
</reference>
<name>A0A2N1JED2_9BASI</name>
<dbReference type="PANTHER" id="PTHR40132">
    <property type="entry name" value="PRE-MRNA-SPLICING FACTOR 38B"/>
    <property type="match status" value="1"/>
</dbReference>
<dbReference type="EMBL" id="KZ454988">
    <property type="protein sequence ID" value="PKI84907.1"/>
    <property type="molecule type" value="Genomic_DNA"/>
</dbReference>
<dbReference type="STRING" id="2020962.A0A2N1JED2"/>
<dbReference type="OrthoDB" id="2431475at2759"/>
<feature type="compositionally biased region" description="Basic and acidic residues" evidence="1">
    <location>
        <begin position="134"/>
        <end position="145"/>
    </location>
</feature>
<sequence>MDARIPASVPDDALEEYIAEMILQEARQKDKAYREQGISAFRAPDLRPGRTNKRFLASTIRNADSHNQRQETHEARRGSARKAVRMHSDRLRGYKYGTDAKDTPGRGLERRTARPRATGRRSTSPDVGPMPAPRVREWDLGKEHF</sequence>
<proteinExistence type="predicted"/>
<dbReference type="Proteomes" id="UP000232875">
    <property type="component" value="Unassembled WGS sequence"/>
</dbReference>
<feature type="region of interest" description="Disordered" evidence="1">
    <location>
        <begin position="61"/>
        <end position="145"/>
    </location>
</feature>
<evidence type="ECO:0000313" key="3">
    <source>
        <dbReference type="Proteomes" id="UP000232875"/>
    </source>
</evidence>
<organism evidence="2 3">
    <name type="scientific">Malassezia vespertilionis</name>
    <dbReference type="NCBI Taxonomy" id="2020962"/>
    <lineage>
        <taxon>Eukaryota</taxon>
        <taxon>Fungi</taxon>
        <taxon>Dikarya</taxon>
        <taxon>Basidiomycota</taxon>
        <taxon>Ustilaginomycotina</taxon>
        <taxon>Malasseziomycetes</taxon>
        <taxon>Malasseziales</taxon>
        <taxon>Malasseziaceae</taxon>
        <taxon>Malassezia</taxon>
    </lineage>
</organism>
<evidence type="ECO:0000256" key="1">
    <source>
        <dbReference type="SAM" id="MobiDB-lite"/>
    </source>
</evidence>
<dbReference type="AlphaFoldDB" id="A0A2N1JED2"/>
<feature type="compositionally biased region" description="Basic and acidic residues" evidence="1">
    <location>
        <begin position="86"/>
        <end position="112"/>
    </location>
</feature>
<evidence type="ECO:0000313" key="2">
    <source>
        <dbReference type="EMBL" id="PKI84907.1"/>
    </source>
</evidence>
<accession>A0A2N1JED2</accession>